<dbReference type="Pfam" id="PF14310">
    <property type="entry name" value="Fn3-like"/>
    <property type="match status" value="1"/>
</dbReference>
<evidence type="ECO:0000256" key="1">
    <source>
        <dbReference type="ARBA" id="ARBA00005336"/>
    </source>
</evidence>
<evidence type="ECO:0000256" key="2">
    <source>
        <dbReference type="ARBA" id="ARBA00022801"/>
    </source>
</evidence>
<protein>
    <submittedName>
        <fullName evidence="4">Beta-glucosidase</fullName>
    </submittedName>
</protein>
<comment type="caution">
    <text evidence="4">The sequence shown here is derived from an EMBL/GenBank/DDBJ whole genome shotgun (WGS) entry which is preliminary data.</text>
</comment>
<organism evidence="4 5">
    <name type="scientific">Sphingobium xenophagum</name>
    <dbReference type="NCBI Taxonomy" id="121428"/>
    <lineage>
        <taxon>Bacteria</taxon>
        <taxon>Pseudomonadati</taxon>
        <taxon>Pseudomonadota</taxon>
        <taxon>Alphaproteobacteria</taxon>
        <taxon>Sphingomonadales</taxon>
        <taxon>Sphingomonadaceae</taxon>
        <taxon>Sphingobium</taxon>
    </lineage>
</organism>
<feature type="domain" description="Fibronectin type III-like" evidence="3">
    <location>
        <begin position="634"/>
        <end position="701"/>
    </location>
</feature>
<accession>A0A401J3Z4</accession>
<dbReference type="FunFam" id="3.40.50.1700:FF:000011">
    <property type="entry name" value="Exported beta-glucosidase"/>
    <property type="match status" value="1"/>
</dbReference>
<evidence type="ECO:0000259" key="3">
    <source>
        <dbReference type="SMART" id="SM01217"/>
    </source>
</evidence>
<dbReference type="InterPro" id="IPR026891">
    <property type="entry name" value="Fn3-like"/>
</dbReference>
<dbReference type="InterPro" id="IPR036881">
    <property type="entry name" value="Glyco_hydro_3_C_sf"/>
</dbReference>
<dbReference type="InterPro" id="IPR017853">
    <property type="entry name" value="GH"/>
</dbReference>
<gene>
    <name evidence="4" type="ORF">MBESOW_P2622</name>
</gene>
<dbReference type="InterPro" id="IPR001764">
    <property type="entry name" value="Glyco_hydro_3_N"/>
</dbReference>
<dbReference type="Proteomes" id="UP000290975">
    <property type="component" value="Unassembled WGS sequence"/>
</dbReference>
<dbReference type="PANTHER" id="PTHR42715">
    <property type="entry name" value="BETA-GLUCOSIDASE"/>
    <property type="match status" value="1"/>
</dbReference>
<proteinExistence type="inferred from homology"/>
<dbReference type="GO" id="GO:0004553">
    <property type="term" value="F:hydrolase activity, hydrolyzing O-glycosyl compounds"/>
    <property type="evidence" value="ECO:0007669"/>
    <property type="project" value="InterPro"/>
</dbReference>
<dbReference type="InterPro" id="IPR036962">
    <property type="entry name" value="Glyco_hydro_3_N_sf"/>
</dbReference>
<dbReference type="GO" id="GO:0005975">
    <property type="term" value="P:carbohydrate metabolic process"/>
    <property type="evidence" value="ECO:0007669"/>
    <property type="project" value="InterPro"/>
</dbReference>
<keyword evidence="2" id="KW-0378">Hydrolase</keyword>
<dbReference type="InterPro" id="IPR013783">
    <property type="entry name" value="Ig-like_fold"/>
</dbReference>
<dbReference type="SUPFAM" id="SSF52279">
    <property type="entry name" value="Beta-D-glucan exohydrolase, C-terminal domain"/>
    <property type="match status" value="1"/>
</dbReference>
<keyword evidence="5" id="KW-1185">Reference proteome</keyword>
<dbReference type="PANTHER" id="PTHR42715:SF10">
    <property type="entry name" value="BETA-GLUCOSIDASE"/>
    <property type="match status" value="1"/>
</dbReference>
<name>A0A401J3Z4_SPHXE</name>
<dbReference type="RefSeq" id="WP_262503611.1">
    <property type="nucleotide sequence ID" value="NZ_BBQY01000016.1"/>
</dbReference>
<dbReference type="Gene3D" id="3.40.50.1700">
    <property type="entry name" value="Glycoside hydrolase family 3 C-terminal domain"/>
    <property type="match status" value="1"/>
</dbReference>
<dbReference type="Gene3D" id="3.20.20.300">
    <property type="entry name" value="Glycoside hydrolase, family 3, N-terminal domain"/>
    <property type="match status" value="1"/>
</dbReference>
<dbReference type="EMBL" id="BBQY01000016">
    <property type="protein sequence ID" value="GBH31366.1"/>
    <property type="molecule type" value="Genomic_DNA"/>
</dbReference>
<sequence>MEANLDEITAANGFAATADARAADLVRQMSLDEKLAIVHGPMGRMRKGIPAPVEALGSAGYVPGVPRLGIPALQETDASVGVTNPDECRPGDGATALPSTISLASTWDRKLARDCGRVLGNESRMKGFNVMLAGGVNLAREPRNGRNFEYFGEDPLLSGILAGESIRGIQEENIISTVKHFALNNQETGRFSADVRISEASARESDLLAFELAIEVGQPGSVMCAYNLVNGSFCSESDWLLNTVLKSDWKYPGWVMSDWGSVRSVDAAMAGLDQQSGDQLDAEVFFDAPLRAKVESHPVWAARLDDMVHRILRSLFAVGLMDRPAVPGFIDYAAHADISRRTAEQGIVMLRNQDGALPLGSPGSIAVIGGMAEFGVLAGGGSSYVTAIDGPGIQIPAMGVSAVGVPRTMIYHPSSPYAALRAALPDTELYLNDGAYPAAAAEIASRSDVAIVFATQWTTESVDVPDLSLPNGQDELIQAVAKANPRTIVVLETGGPVMMPWLQDVAGVIAAWYSGNRGGEAIANILLGKVNPSGRLPITFPASVDQLPRPQLFGLGQSAFDAANAKDVFPLPYEEGASVGYRWFARNAYTPLFPFGFGLSYTAFTYSGLALTWDGETATASFTVTNSGANAGCDVPQLYLTHVDGDVDQRLCGWDKLELAAGERRDCTIRIDPRLIARFDPSLNGWRINEGEYRFAAGKDALDLALGAVLTIGQGRTFS</sequence>
<dbReference type="InterPro" id="IPR050288">
    <property type="entry name" value="Cellulose_deg_GH3"/>
</dbReference>
<dbReference type="Pfam" id="PF00933">
    <property type="entry name" value="Glyco_hydro_3"/>
    <property type="match status" value="1"/>
</dbReference>
<dbReference type="SMART" id="SM01217">
    <property type="entry name" value="Fn3_like"/>
    <property type="match status" value="1"/>
</dbReference>
<dbReference type="InterPro" id="IPR002772">
    <property type="entry name" value="Glyco_hydro_3_C"/>
</dbReference>
<dbReference type="Gene3D" id="2.60.40.10">
    <property type="entry name" value="Immunoglobulins"/>
    <property type="match status" value="1"/>
</dbReference>
<dbReference type="PRINTS" id="PR00133">
    <property type="entry name" value="GLHYDRLASE3"/>
</dbReference>
<dbReference type="FunFam" id="3.20.20.300:FF:000016">
    <property type="entry name" value="Exported beta-glucosidase"/>
    <property type="match status" value="1"/>
</dbReference>
<reference evidence="4 5" key="1">
    <citation type="submission" date="2014-12" db="EMBL/GenBank/DDBJ databases">
        <title>Whole genome sequencing of Sphingobium xenophagum OW59.</title>
        <authorList>
            <person name="Ohta Y."/>
            <person name="Nishi S."/>
            <person name="Hatada Y."/>
        </authorList>
    </citation>
    <scope>NUCLEOTIDE SEQUENCE [LARGE SCALE GENOMIC DNA]</scope>
    <source>
        <strain evidence="4 5">OW59</strain>
    </source>
</reference>
<dbReference type="SUPFAM" id="SSF51445">
    <property type="entry name" value="(Trans)glycosidases"/>
    <property type="match status" value="1"/>
</dbReference>
<comment type="similarity">
    <text evidence="1">Belongs to the glycosyl hydrolase 3 family.</text>
</comment>
<evidence type="ECO:0000313" key="4">
    <source>
        <dbReference type="EMBL" id="GBH31366.1"/>
    </source>
</evidence>
<evidence type="ECO:0000313" key="5">
    <source>
        <dbReference type="Proteomes" id="UP000290975"/>
    </source>
</evidence>
<dbReference type="AlphaFoldDB" id="A0A401J3Z4"/>
<dbReference type="Pfam" id="PF01915">
    <property type="entry name" value="Glyco_hydro_3_C"/>
    <property type="match status" value="1"/>
</dbReference>